<evidence type="ECO:0000256" key="1">
    <source>
        <dbReference type="PROSITE-ProRule" id="PRU00042"/>
    </source>
</evidence>
<dbReference type="Pfam" id="PF00096">
    <property type="entry name" value="zf-C2H2"/>
    <property type="match status" value="1"/>
</dbReference>
<gene>
    <name evidence="4" type="ORF">HGRIS_004436</name>
</gene>
<dbReference type="Gene3D" id="3.30.160.60">
    <property type="entry name" value="Classic Zinc Finger"/>
    <property type="match status" value="1"/>
</dbReference>
<keyword evidence="1" id="KW-0863">Zinc-finger</keyword>
<evidence type="ECO:0000256" key="2">
    <source>
        <dbReference type="SAM" id="MobiDB-lite"/>
    </source>
</evidence>
<dbReference type="EMBL" id="JASNQZ010000008">
    <property type="protein sequence ID" value="KAL0953181.1"/>
    <property type="molecule type" value="Genomic_DNA"/>
</dbReference>
<organism evidence="4 5">
    <name type="scientific">Hohenbuehelia grisea</name>
    <dbReference type="NCBI Taxonomy" id="104357"/>
    <lineage>
        <taxon>Eukaryota</taxon>
        <taxon>Fungi</taxon>
        <taxon>Dikarya</taxon>
        <taxon>Basidiomycota</taxon>
        <taxon>Agaricomycotina</taxon>
        <taxon>Agaricomycetes</taxon>
        <taxon>Agaricomycetidae</taxon>
        <taxon>Agaricales</taxon>
        <taxon>Pleurotineae</taxon>
        <taxon>Pleurotaceae</taxon>
        <taxon>Hohenbuehelia</taxon>
    </lineage>
</organism>
<proteinExistence type="predicted"/>
<protein>
    <recommendedName>
        <fullName evidence="3">C2H2-type domain-containing protein</fullName>
    </recommendedName>
</protein>
<name>A0ABR3JC94_9AGAR</name>
<comment type="caution">
    <text evidence="4">The sequence shown here is derived from an EMBL/GenBank/DDBJ whole genome shotgun (WGS) entry which is preliminary data.</text>
</comment>
<evidence type="ECO:0000259" key="3">
    <source>
        <dbReference type="PROSITE" id="PS50157"/>
    </source>
</evidence>
<feature type="region of interest" description="Disordered" evidence="2">
    <location>
        <begin position="239"/>
        <end position="283"/>
    </location>
</feature>
<feature type="compositionally biased region" description="Basic residues" evidence="2">
    <location>
        <begin position="339"/>
        <end position="349"/>
    </location>
</feature>
<dbReference type="Proteomes" id="UP001556367">
    <property type="component" value="Unassembled WGS sequence"/>
</dbReference>
<feature type="compositionally biased region" description="Basic residues" evidence="2">
    <location>
        <begin position="257"/>
        <end position="272"/>
    </location>
</feature>
<evidence type="ECO:0000313" key="5">
    <source>
        <dbReference type="Proteomes" id="UP001556367"/>
    </source>
</evidence>
<reference evidence="5" key="1">
    <citation type="submission" date="2024-06" db="EMBL/GenBank/DDBJ databases">
        <title>Multi-omics analyses provide insights into the biosynthesis of the anticancer antibiotic pleurotin in Hohenbuehelia grisea.</title>
        <authorList>
            <person name="Weaver J.A."/>
            <person name="Alberti F."/>
        </authorList>
    </citation>
    <scope>NUCLEOTIDE SEQUENCE [LARGE SCALE GENOMIC DNA]</scope>
    <source>
        <strain evidence="5">T-177</strain>
    </source>
</reference>
<accession>A0ABR3JC94</accession>
<evidence type="ECO:0000313" key="4">
    <source>
        <dbReference type="EMBL" id="KAL0953181.1"/>
    </source>
</evidence>
<dbReference type="SUPFAM" id="SSF57667">
    <property type="entry name" value="beta-beta-alpha zinc fingers"/>
    <property type="match status" value="1"/>
</dbReference>
<feature type="domain" description="C2H2-type" evidence="3">
    <location>
        <begin position="360"/>
        <end position="388"/>
    </location>
</feature>
<keyword evidence="1" id="KW-0479">Metal-binding</keyword>
<keyword evidence="5" id="KW-1185">Reference proteome</keyword>
<dbReference type="PROSITE" id="PS50157">
    <property type="entry name" value="ZINC_FINGER_C2H2_2"/>
    <property type="match status" value="1"/>
</dbReference>
<dbReference type="PROSITE" id="PS00028">
    <property type="entry name" value="ZINC_FINGER_C2H2_1"/>
    <property type="match status" value="1"/>
</dbReference>
<feature type="region of interest" description="Disordered" evidence="2">
    <location>
        <begin position="399"/>
        <end position="420"/>
    </location>
</feature>
<dbReference type="InterPro" id="IPR036236">
    <property type="entry name" value="Znf_C2H2_sf"/>
</dbReference>
<feature type="region of interest" description="Disordered" evidence="2">
    <location>
        <begin position="310"/>
        <end position="367"/>
    </location>
</feature>
<dbReference type="SMART" id="SM00355">
    <property type="entry name" value="ZnF_C2H2"/>
    <property type="match status" value="1"/>
</dbReference>
<sequence length="420" mass="45671">MADEYNSFNYDFISVWMRSAGNAPFGANDSPIASGSQARLGSTYAESIGSSTPDDSFAQMFGYDFTSGDDGSASVMDELCEQASGSTSNTSPDVQSEALELQKIIEDVNSMPSDVYGVPGSFAHPERGNELRFLDALEEFQTYLLEDPSTSSSLLFTPDNDLLDASFNIQADAGSEIGHGLNRIPSIYVSDGDYSDRQSPAMTEQSVASNADWLKSAYSTYSELPPTSYSSVVSTPALSRRELHSHQRSSSLPSISRHARSSRAARSARHHPYTYGESSSAAGESSHIIPVSSAQAVPSCTAGIVKSETKVESGALESRGDHVDTGTAKHLSPSPPSSRRTRGRPKRSTKKEPSSPKPKIQCSDCDKTFTREADMRRHISYGHKEDNLKERTCVYCGRVASRPDSTRRHKRGCPDRPHQH</sequence>
<dbReference type="InterPro" id="IPR013087">
    <property type="entry name" value="Znf_C2H2_type"/>
</dbReference>
<keyword evidence="1" id="KW-0862">Zinc</keyword>